<keyword evidence="4" id="KW-0862">Zinc</keyword>
<dbReference type="GO" id="GO:0005634">
    <property type="term" value="C:nucleus"/>
    <property type="evidence" value="ECO:0007669"/>
    <property type="project" value="UniProtKB-SubCell"/>
</dbReference>
<evidence type="ECO:0000256" key="1">
    <source>
        <dbReference type="ARBA" id="ARBA00004123"/>
    </source>
</evidence>
<keyword evidence="7" id="KW-0539">Nucleus</keyword>
<dbReference type="InterPro" id="IPR013087">
    <property type="entry name" value="Znf_C2H2_type"/>
</dbReference>
<comment type="subcellular location">
    <subcellularLocation>
        <location evidence="1">Nucleus</location>
    </subcellularLocation>
</comment>
<dbReference type="SMART" id="SM00355">
    <property type="entry name" value="ZnF_C2H2"/>
    <property type="match status" value="2"/>
</dbReference>
<feature type="region of interest" description="Disordered" evidence="9">
    <location>
        <begin position="544"/>
        <end position="606"/>
    </location>
</feature>
<dbReference type="GO" id="GO:0006357">
    <property type="term" value="P:regulation of transcription by RNA polymerase II"/>
    <property type="evidence" value="ECO:0007669"/>
    <property type="project" value="TreeGrafter"/>
</dbReference>
<reference evidence="11 12" key="1">
    <citation type="journal article" date="2015" name="Environ. Microbiol.">
        <title>Metagenome sequence of Elaphomyces granulatus from sporocarp tissue reveals Ascomycota ectomycorrhizal fingerprints of genome expansion and a Proteobacteria-rich microbiome.</title>
        <authorList>
            <person name="Quandt C.A."/>
            <person name="Kohler A."/>
            <person name="Hesse C.N."/>
            <person name="Sharpton T.J."/>
            <person name="Martin F."/>
            <person name="Spatafora J.W."/>
        </authorList>
    </citation>
    <scope>NUCLEOTIDE SEQUENCE [LARGE SCALE GENOMIC DNA]</scope>
    <source>
        <strain evidence="11 12">OSC145934</strain>
    </source>
</reference>
<evidence type="ECO:0000313" key="11">
    <source>
        <dbReference type="EMBL" id="OXV08369.1"/>
    </source>
</evidence>
<accession>A0A232LW39</accession>
<evidence type="ECO:0000256" key="7">
    <source>
        <dbReference type="ARBA" id="ARBA00023242"/>
    </source>
</evidence>
<dbReference type="InterPro" id="IPR051061">
    <property type="entry name" value="Zinc_finger_trans_reg"/>
</dbReference>
<feature type="region of interest" description="Disordered" evidence="9">
    <location>
        <begin position="132"/>
        <end position="183"/>
    </location>
</feature>
<dbReference type="PROSITE" id="PS50157">
    <property type="entry name" value="ZINC_FINGER_C2H2_2"/>
    <property type="match status" value="1"/>
</dbReference>
<keyword evidence="5" id="KW-0805">Transcription regulation</keyword>
<name>A0A232LW39_9EURO</name>
<dbReference type="PANTHER" id="PTHR46179">
    <property type="entry name" value="ZINC FINGER PROTEIN"/>
    <property type="match status" value="1"/>
</dbReference>
<evidence type="ECO:0000259" key="10">
    <source>
        <dbReference type="PROSITE" id="PS50157"/>
    </source>
</evidence>
<dbReference type="EMBL" id="NPHW01004151">
    <property type="protein sequence ID" value="OXV08369.1"/>
    <property type="molecule type" value="Genomic_DNA"/>
</dbReference>
<proteinExistence type="predicted"/>
<feature type="region of interest" description="Disordered" evidence="9">
    <location>
        <begin position="427"/>
        <end position="452"/>
    </location>
</feature>
<dbReference type="OrthoDB" id="9368434at2759"/>
<gene>
    <name evidence="11" type="ORF">Egran_03867</name>
</gene>
<dbReference type="PANTHER" id="PTHR46179:SF13">
    <property type="entry name" value="C2H2-TYPE DOMAIN-CONTAINING PROTEIN"/>
    <property type="match status" value="1"/>
</dbReference>
<keyword evidence="2" id="KW-0479">Metal-binding</keyword>
<dbReference type="Proteomes" id="UP000243515">
    <property type="component" value="Unassembled WGS sequence"/>
</dbReference>
<evidence type="ECO:0000256" key="3">
    <source>
        <dbReference type="ARBA" id="ARBA00022771"/>
    </source>
</evidence>
<evidence type="ECO:0000256" key="8">
    <source>
        <dbReference type="PROSITE-ProRule" id="PRU00042"/>
    </source>
</evidence>
<dbReference type="PROSITE" id="PS00028">
    <property type="entry name" value="ZINC_FINGER_C2H2_1"/>
    <property type="match status" value="1"/>
</dbReference>
<feature type="compositionally biased region" description="Polar residues" evidence="9">
    <location>
        <begin position="169"/>
        <end position="182"/>
    </location>
</feature>
<evidence type="ECO:0000313" key="12">
    <source>
        <dbReference type="Proteomes" id="UP000243515"/>
    </source>
</evidence>
<feature type="region of interest" description="Disordered" evidence="9">
    <location>
        <begin position="18"/>
        <end position="73"/>
    </location>
</feature>
<evidence type="ECO:0000256" key="6">
    <source>
        <dbReference type="ARBA" id="ARBA00023163"/>
    </source>
</evidence>
<evidence type="ECO:0000256" key="2">
    <source>
        <dbReference type="ARBA" id="ARBA00022723"/>
    </source>
</evidence>
<feature type="compositionally biased region" description="Polar residues" evidence="9">
    <location>
        <begin position="562"/>
        <end position="585"/>
    </location>
</feature>
<evidence type="ECO:0000256" key="9">
    <source>
        <dbReference type="SAM" id="MobiDB-lite"/>
    </source>
</evidence>
<feature type="compositionally biased region" description="Low complexity" evidence="9">
    <location>
        <begin position="19"/>
        <end position="39"/>
    </location>
</feature>
<keyword evidence="6" id="KW-0804">Transcription</keyword>
<comment type="caution">
    <text evidence="11">The sequence shown here is derived from an EMBL/GenBank/DDBJ whole genome shotgun (WGS) entry which is preliminary data.</text>
</comment>
<dbReference type="AlphaFoldDB" id="A0A232LW39"/>
<evidence type="ECO:0000256" key="5">
    <source>
        <dbReference type="ARBA" id="ARBA00023015"/>
    </source>
</evidence>
<keyword evidence="12" id="KW-1185">Reference proteome</keyword>
<organism evidence="11 12">
    <name type="scientific">Elaphomyces granulatus</name>
    <dbReference type="NCBI Taxonomy" id="519963"/>
    <lineage>
        <taxon>Eukaryota</taxon>
        <taxon>Fungi</taxon>
        <taxon>Dikarya</taxon>
        <taxon>Ascomycota</taxon>
        <taxon>Pezizomycotina</taxon>
        <taxon>Eurotiomycetes</taxon>
        <taxon>Eurotiomycetidae</taxon>
        <taxon>Eurotiales</taxon>
        <taxon>Elaphomycetaceae</taxon>
        <taxon>Elaphomyces</taxon>
    </lineage>
</organism>
<feature type="domain" description="C2H2-type" evidence="10">
    <location>
        <begin position="455"/>
        <end position="482"/>
    </location>
</feature>
<feature type="compositionally biased region" description="Polar residues" evidence="9">
    <location>
        <begin position="137"/>
        <end position="148"/>
    </location>
</feature>
<dbReference type="GO" id="GO:0008270">
    <property type="term" value="F:zinc ion binding"/>
    <property type="evidence" value="ECO:0007669"/>
    <property type="project" value="UniProtKB-KW"/>
</dbReference>
<keyword evidence="3 8" id="KW-0863">Zinc-finger</keyword>
<protein>
    <recommendedName>
        <fullName evidence="10">C2H2-type domain-containing protein</fullName>
    </recommendedName>
</protein>
<evidence type="ECO:0000256" key="4">
    <source>
        <dbReference type="ARBA" id="ARBA00022833"/>
    </source>
</evidence>
<sequence>MSTTQVQTYVHPRRRALKTALPTLSTSSTSEPTWSSSLSHNPHLRRGSTFHSPTTPPSEDRDPILSIPSLPRRSPTCPVTLEAFAAGEQRMAGILGKINLDLLSSSHPNSDPPAEDDLPVPRGILRARVGRHPLNMGSEQETATQSHGLLSPPMDPPRERQKSHRRQTSDSGLGSSIGSTKTEQIKSDRLVSLIRVNVAGSPYHSQTAITHSISVVGSTNRHRRQLGLDACKQIERFILIPILKEEKLKPFSPLVQSVPQRIVNKDITCLRDLEKTLIHLAPVSESLDVGFKDVAYSLYFRLKTYAASKTSYIGFCEFSIQCIHTAVSHLNERDQRLPTDRPYTNGYFLDLVAQIRQYAATLASAREQARAGEAPADVPRDERLTLEGGLSQTGRPAELVSHKDGKAISLQTGEPYDENAFPAMKRSLSTQSTDEGAKRSMARRKKDAPPMDINQKCSHCEKVFKRPCDLTKHEKTHSRPWKCSDPKCKYFETGWPTEKERDRHINDRHSKAPPLYKCLYSPCTYQSKRESNCKQHMEKAHGWDYHRTKNKGKSSKKGSPSAQPTPQTPNIATPLSNMTDLSTPISGPAPSPFESSFNQVPSGGPFFLDDSLGNPDMDFPLFPDTPPLDNLSTGVNDFGTFQTNLDFESFQAQLEAGDRNDLVPTVDVGHLDTVGAPIMYGNSPTVPAENTLNFDFDWSKLDTGSHNDEFTAMPMQLLTPARSISNASPFPNISPSGQANLMLYTPPDEGFADPYNYEFDKPVNDFTLFDNASRPSSGMNSSRHSNFSNMANSNQMFPPLNYSNGQFPSQMWDLNDISKDMDIEDY</sequence>